<dbReference type="Pfam" id="PF07593">
    <property type="entry name" value="UnbV_ASPIC"/>
    <property type="match status" value="1"/>
</dbReference>
<dbReference type="SUPFAM" id="SSF69318">
    <property type="entry name" value="Integrin alpha N-terminal domain"/>
    <property type="match status" value="1"/>
</dbReference>
<name>A0A382PZY5_9ZZZZ</name>
<dbReference type="AlphaFoldDB" id="A0A382PZY5"/>
<evidence type="ECO:0000313" key="2">
    <source>
        <dbReference type="EMBL" id="SVC77541.1"/>
    </source>
</evidence>
<feature type="non-terminal residue" evidence="2">
    <location>
        <position position="1"/>
    </location>
</feature>
<dbReference type="InterPro" id="IPR011519">
    <property type="entry name" value="UnbV_ASPIC"/>
</dbReference>
<gene>
    <name evidence="2" type="ORF">METZ01_LOCUS330395</name>
</gene>
<dbReference type="PANTHER" id="PTHR16026:SF0">
    <property type="entry name" value="CARTILAGE ACIDIC PROTEIN 1"/>
    <property type="match status" value="1"/>
</dbReference>
<dbReference type="EMBL" id="UINC01110197">
    <property type="protein sequence ID" value="SVC77541.1"/>
    <property type="molecule type" value="Genomic_DNA"/>
</dbReference>
<reference evidence="2" key="1">
    <citation type="submission" date="2018-05" db="EMBL/GenBank/DDBJ databases">
        <authorList>
            <person name="Lanie J.A."/>
            <person name="Ng W.-L."/>
            <person name="Kazmierczak K.M."/>
            <person name="Andrzejewski T.M."/>
            <person name="Davidsen T.M."/>
            <person name="Wayne K.J."/>
            <person name="Tettelin H."/>
            <person name="Glass J.I."/>
            <person name="Rusch D."/>
            <person name="Podicherti R."/>
            <person name="Tsui H.-C.T."/>
            <person name="Winkler M.E."/>
        </authorList>
    </citation>
    <scope>NUCLEOTIDE SEQUENCE</scope>
</reference>
<sequence length="226" mass="25501">LYRNEGSSFFSDISFSIGIGPVTLPYFKWAIEFIDQDNDGFLDIFIANGHLQENISLFSDENYPQQDLLFWNQKGKKYVDISAEAGLAEMAKKVSRGMAFSVYDNDGDLDIFINNSNQSANLLRNKNGNKNNWITIKVRGTQSNRSGIGTRVKVITDDLSQTKEVRSGSSYLSQNDLRLLFGLDNYRKADHIEVRWPSGLKQKFSNIEANQILVIEEGIPADSLSQ</sequence>
<organism evidence="2">
    <name type="scientific">marine metagenome</name>
    <dbReference type="NCBI Taxonomy" id="408172"/>
    <lineage>
        <taxon>unclassified sequences</taxon>
        <taxon>metagenomes</taxon>
        <taxon>ecological metagenomes</taxon>
    </lineage>
</organism>
<proteinExistence type="predicted"/>
<dbReference type="InterPro" id="IPR028994">
    <property type="entry name" value="Integrin_alpha_N"/>
</dbReference>
<dbReference type="PANTHER" id="PTHR16026">
    <property type="entry name" value="CARTILAGE ACIDIC PROTEIN 1"/>
    <property type="match status" value="1"/>
</dbReference>
<dbReference type="InterPro" id="IPR027039">
    <property type="entry name" value="Crtac1"/>
</dbReference>
<accession>A0A382PZY5</accession>
<feature type="domain" description="ASPIC/UnbV" evidence="1">
    <location>
        <begin position="147"/>
        <end position="213"/>
    </location>
</feature>
<evidence type="ECO:0000259" key="1">
    <source>
        <dbReference type="Pfam" id="PF07593"/>
    </source>
</evidence>
<protein>
    <recommendedName>
        <fullName evidence="1">ASPIC/UnbV domain-containing protein</fullName>
    </recommendedName>
</protein>